<accession>A0ABW6YE91</accession>
<keyword evidence="3" id="KW-1185">Reference proteome</keyword>
<name>A0ABW6YE91_9ACTN</name>
<evidence type="ECO:0000259" key="1">
    <source>
        <dbReference type="Pfam" id="PF13468"/>
    </source>
</evidence>
<reference evidence="2 3" key="1">
    <citation type="submission" date="2024-10" db="EMBL/GenBank/DDBJ databases">
        <title>The Natural Products Discovery Center: Release of the First 8490 Sequenced Strains for Exploring Actinobacteria Biosynthetic Diversity.</title>
        <authorList>
            <person name="Kalkreuter E."/>
            <person name="Kautsar S.A."/>
            <person name="Yang D."/>
            <person name="Bader C.D."/>
            <person name="Teijaro C.N."/>
            <person name="Fluegel L."/>
            <person name="Davis C.M."/>
            <person name="Simpson J.R."/>
            <person name="Lauterbach L."/>
            <person name="Steele A.D."/>
            <person name="Gui C."/>
            <person name="Meng S."/>
            <person name="Li G."/>
            <person name="Viehrig K."/>
            <person name="Ye F."/>
            <person name="Su P."/>
            <person name="Kiefer A.F."/>
            <person name="Nichols A."/>
            <person name="Cepeda A.J."/>
            <person name="Yan W."/>
            <person name="Fan B."/>
            <person name="Jiang Y."/>
            <person name="Adhikari A."/>
            <person name="Zheng C.-J."/>
            <person name="Schuster L."/>
            <person name="Cowan T.M."/>
            <person name="Smanski M.J."/>
            <person name="Chevrette M.G."/>
            <person name="De Carvalho L.P.S."/>
            <person name="Shen B."/>
        </authorList>
    </citation>
    <scope>NUCLEOTIDE SEQUENCE [LARGE SCALE GENOMIC DNA]</scope>
    <source>
        <strain evidence="2 3">NPDC015755</strain>
    </source>
</reference>
<dbReference type="Gene3D" id="3.10.180.10">
    <property type="entry name" value="2,3-Dihydroxybiphenyl 1,2-Dioxygenase, domain 1"/>
    <property type="match status" value="1"/>
</dbReference>
<proteinExistence type="predicted"/>
<sequence>MGHDIARLHHVGHIVEDMAQAISLYERLGFVVPPPSCPAMPRHEGAAPEPFGAANTHADFPSSFLELATCVEDGDTSRGLPADARLVPLEAPAEVLPVLVERIGETSANLAACLDRFEGLHILMFSSPAIDEAAARLTAAGVRHGGVNTVRRAAPHGAKVPVETVRYLEIDGDAPGDRPGAVAEGRVGVVADMDADVQGSRDLDHPNGAVGLVEAILCVADRELTAVQQRYETYLGRPARQEGAARVFDLEGAALTLVPESGLAAFLPGERPAALPALVGCTVAVRDLAVTRDLLRGNGLPLRETPSGDMFVPADAALGTAVLFRPAPRPPGDSRPRR</sequence>
<gene>
    <name evidence="2" type="ORF">ACF05T_18450</name>
</gene>
<organism evidence="2 3">
    <name type="scientific">Streptomyces lateritius</name>
    <dbReference type="NCBI Taxonomy" id="67313"/>
    <lineage>
        <taxon>Bacteria</taxon>
        <taxon>Bacillati</taxon>
        <taxon>Actinomycetota</taxon>
        <taxon>Actinomycetes</taxon>
        <taxon>Kitasatosporales</taxon>
        <taxon>Streptomycetaceae</taxon>
        <taxon>Streptomyces</taxon>
    </lineage>
</organism>
<evidence type="ECO:0000313" key="3">
    <source>
        <dbReference type="Proteomes" id="UP001603013"/>
    </source>
</evidence>
<dbReference type="EMBL" id="JBIBSM010000009">
    <property type="protein sequence ID" value="MFF8278070.1"/>
    <property type="molecule type" value="Genomic_DNA"/>
</dbReference>
<dbReference type="Pfam" id="PF13468">
    <property type="entry name" value="Glyoxalase_3"/>
    <property type="match status" value="1"/>
</dbReference>
<feature type="domain" description="Glyoxalase-like" evidence="1">
    <location>
        <begin position="8"/>
        <end position="226"/>
    </location>
</feature>
<dbReference type="RefSeq" id="WP_391935267.1">
    <property type="nucleotide sequence ID" value="NZ_JBIBSM010000009.1"/>
</dbReference>
<dbReference type="InterPro" id="IPR025870">
    <property type="entry name" value="Glyoxalase-like_dom"/>
</dbReference>
<dbReference type="InterPro" id="IPR029068">
    <property type="entry name" value="Glyas_Bleomycin-R_OHBP_Dase"/>
</dbReference>
<dbReference type="Proteomes" id="UP001603013">
    <property type="component" value="Unassembled WGS sequence"/>
</dbReference>
<comment type="caution">
    <text evidence="2">The sequence shown here is derived from an EMBL/GenBank/DDBJ whole genome shotgun (WGS) entry which is preliminary data.</text>
</comment>
<protein>
    <submittedName>
        <fullName evidence="2">VOC family protein</fullName>
    </submittedName>
</protein>
<dbReference type="SUPFAM" id="SSF54593">
    <property type="entry name" value="Glyoxalase/Bleomycin resistance protein/Dihydroxybiphenyl dioxygenase"/>
    <property type="match status" value="1"/>
</dbReference>
<evidence type="ECO:0000313" key="2">
    <source>
        <dbReference type="EMBL" id="MFF8278070.1"/>
    </source>
</evidence>